<accession>A0A5C6X4K6</accession>
<dbReference type="AlphaFoldDB" id="A0A5C6X4K6"/>
<dbReference type="OrthoDB" id="5509395at2"/>
<protein>
    <submittedName>
        <fullName evidence="1">Uncharacterized protein</fullName>
    </submittedName>
</protein>
<comment type="caution">
    <text evidence="1">The sequence shown here is derived from an EMBL/GenBank/DDBJ whole genome shotgun (WGS) entry which is preliminary data.</text>
</comment>
<reference evidence="1 2" key="1">
    <citation type="submission" date="2019-08" db="EMBL/GenBank/DDBJ databases">
        <title>Bradymonadales sp. TMQ2.</title>
        <authorList>
            <person name="Liang Q."/>
        </authorList>
    </citation>
    <scope>NUCLEOTIDE SEQUENCE [LARGE SCALE GENOMIC DNA]</scope>
    <source>
        <strain evidence="1 2">TMQ2</strain>
    </source>
</reference>
<dbReference type="EMBL" id="VOSL01000043">
    <property type="protein sequence ID" value="TXD36778.1"/>
    <property type="molecule type" value="Genomic_DNA"/>
</dbReference>
<gene>
    <name evidence="1" type="ORF">FRC96_08625</name>
</gene>
<name>A0A5C6X4K6_9DELT</name>
<organism evidence="1 2">
    <name type="scientific">Lujinxingia vulgaris</name>
    <dbReference type="NCBI Taxonomy" id="2600176"/>
    <lineage>
        <taxon>Bacteria</taxon>
        <taxon>Deltaproteobacteria</taxon>
        <taxon>Bradymonadales</taxon>
        <taxon>Lujinxingiaceae</taxon>
        <taxon>Lujinxingia</taxon>
    </lineage>
</organism>
<dbReference type="Proteomes" id="UP000321046">
    <property type="component" value="Unassembled WGS sequence"/>
</dbReference>
<evidence type="ECO:0000313" key="1">
    <source>
        <dbReference type="EMBL" id="TXD36778.1"/>
    </source>
</evidence>
<proteinExistence type="predicted"/>
<evidence type="ECO:0000313" key="2">
    <source>
        <dbReference type="Proteomes" id="UP000321046"/>
    </source>
</evidence>
<dbReference type="RefSeq" id="WP_146974095.1">
    <property type="nucleotide sequence ID" value="NZ_VOSL01000043.1"/>
</dbReference>
<sequence length="216" mass="22859">MLPSHRPTLIPFKKRSALLPGLAAGFVALGGVPQAAAVCVAPDRYDELNAYIDEIGSTESYACLDVEADTVTDAATGAVWIVTDIINGCEEGVMVEFERVAHVPMDPPSPDSEFISAGEAVTLEVQVESYQNAPEGDGELEFRVAGEDEPIVRVLYSFEGTPRDNSDFECNDEVSVMGCGGCAASNATPAHAPLAWVMVGLGLIGLGRRVRRSAQS</sequence>